<dbReference type="PANTHER" id="PTHR31635">
    <property type="entry name" value="REVERSE TRANSCRIPTASE DOMAIN-CONTAINING PROTEIN-RELATED"/>
    <property type="match status" value="1"/>
</dbReference>
<reference evidence="2" key="3">
    <citation type="submission" date="2025-09" db="UniProtKB">
        <authorList>
            <consortium name="Ensembl"/>
        </authorList>
    </citation>
    <scope>IDENTIFICATION</scope>
</reference>
<protein>
    <recommendedName>
        <fullName evidence="1">Reverse transcriptase domain-containing protein</fullName>
    </recommendedName>
</protein>
<dbReference type="PANTHER" id="PTHR31635:SF196">
    <property type="entry name" value="REVERSE TRANSCRIPTASE DOMAIN-CONTAINING PROTEIN-RELATED"/>
    <property type="match status" value="1"/>
</dbReference>
<dbReference type="PROSITE" id="PS50878">
    <property type="entry name" value="RT_POL"/>
    <property type="match status" value="1"/>
</dbReference>
<evidence type="ECO:0000313" key="3">
    <source>
        <dbReference type="Proteomes" id="UP000472265"/>
    </source>
</evidence>
<dbReference type="InParanoid" id="A0A671XVP2"/>
<reference evidence="2" key="1">
    <citation type="submission" date="2021-04" db="EMBL/GenBank/DDBJ databases">
        <authorList>
            <consortium name="Wellcome Sanger Institute Data Sharing"/>
        </authorList>
    </citation>
    <scope>NUCLEOTIDE SEQUENCE [LARGE SCALE GENOMIC DNA]</scope>
</reference>
<dbReference type="Proteomes" id="UP000472265">
    <property type="component" value="Chromosome 21"/>
</dbReference>
<accession>A0A671XVP2</accession>
<evidence type="ECO:0000259" key="1">
    <source>
        <dbReference type="PROSITE" id="PS50878"/>
    </source>
</evidence>
<feature type="domain" description="Reverse transcriptase" evidence="1">
    <location>
        <begin position="1"/>
        <end position="222"/>
    </location>
</feature>
<organism evidence="2 3">
    <name type="scientific">Sparus aurata</name>
    <name type="common">Gilthead sea bream</name>
    <dbReference type="NCBI Taxonomy" id="8175"/>
    <lineage>
        <taxon>Eukaryota</taxon>
        <taxon>Metazoa</taxon>
        <taxon>Chordata</taxon>
        <taxon>Craniata</taxon>
        <taxon>Vertebrata</taxon>
        <taxon>Euteleostomi</taxon>
        <taxon>Actinopterygii</taxon>
        <taxon>Neopterygii</taxon>
        <taxon>Teleostei</taxon>
        <taxon>Neoteleostei</taxon>
        <taxon>Acanthomorphata</taxon>
        <taxon>Eupercaria</taxon>
        <taxon>Spariformes</taxon>
        <taxon>Sparidae</taxon>
        <taxon>Sparus</taxon>
    </lineage>
</organism>
<dbReference type="Ensembl" id="ENSSAUT00010058057.1">
    <property type="protein sequence ID" value="ENSSAUP00010055253.1"/>
    <property type="gene ID" value="ENSSAUG00010022729.1"/>
</dbReference>
<dbReference type="Pfam" id="PF00078">
    <property type="entry name" value="RVT_1"/>
    <property type="match status" value="1"/>
</dbReference>
<dbReference type="GeneTree" id="ENSGT00940000163630"/>
<name>A0A671XVP2_SPAAU</name>
<dbReference type="AlphaFoldDB" id="A0A671XVP2"/>
<dbReference type="OMA" id="INIPRNC"/>
<keyword evidence="3" id="KW-1185">Reference proteome</keyword>
<proteinExistence type="predicted"/>
<evidence type="ECO:0000313" key="2">
    <source>
        <dbReference type="Ensembl" id="ENSSAUP00010055253.1"/>
    </source>
</evidence>
<dbReference type="InterPro" id="IPR000477">
    <property type="entry name" value="RT_dom"/>
</dbReference>
<reference evidence="2" key="2">
    <citation type="submission" date="2025-08" db="UniProtKB">
        <authorList>
            <consortium name="Ensembl"/>
        </authorList>
    </citation>
    <scope>IDENTIFICATION</scope>
</reference>
<sequence length="723" mass="82174">MTNRLSKHIGTLIHPDQTGFIPERLSFSNTRRLLNIMYSTNPSDSAVISLDAKQAFDQIEWRYMFATLRKFGFGDKFMTLLKMLYACPKSSVLTNHDRSPPFLLQRGTRQGCSLSPLLFALALEPLAISIRSCPQIVGIGDGISDSPIGLYADDVILTLSDVRLSLSPLLSLIKNFGQLSGFTINWEKSLFMPLSDGLDSAFLNSLPFKVSTEYFTYLGVNITRNPKLLFKLNFADLIGKLKIMIDRWKLLPLSLIGRVNIVKMVVLPKFMYLFQNIPIYLTTSFFKMLDSIVIPFIWADKPSRISKAHLQKSTAEGGLGLPVFRHYYWACNARALVVWSHFAASAEQAGSLHPIWPEIETHVASVRAGASLAAILFSKQNLPFRCFKDDFVMRNTFKILQQIKGVLDLPGVSTYAPICQNPYFKPGMMDAAFVQWSDKGLTAIIDLYINDHFATFAQLQTKFGLPSSHFFRYLQVRNFVRQSIPHFETLPEQHVFYELMTKPPTSKRLISQFVSLFSLAAPSLHIKEAWVSDIGEEISDVLWAQGLTKIKSCSINARLQLIQFKVIHRLHFSKTRLNRIFPSVSAICDKCKSDVGTLGHLFCSCPKLRIFWHDIFNLYSVIYSEQLTPDSLLIILGCSKFSLTLPSSLQQALMFGMVVAKRVILRDWKSASPPCFKKWLNDMVSCIYLEEIRYTLSDAHHKFLEVWGPFIEYIRSDKLDPLD</sequence>